<dbReference type="Pfam" id="PF14392">
    <property type="entry name" value="zf-CCHC_4"/>
    <property type="match status" value="1"/>
</dbReference>
<keyword evidence="1" id="KW-0479">Metal-binding</keyword>
<comment type="caution">
    <text evidence="4">The sequence shown here is derived from an EMBL/GenBank/DDBJ whole genome shotgun (WGS) entry which is preliminary data.</text>
</comment>
<accession>A0A5C7IV40</accession>
<dbReference type="PROSITE" id="PS50158">
    <property type="entry name" value="ZF_CCHC"/>
    <property type="match status" value="1"/>
</dbReference>
<keyword evidence="1" id="KW-0863">Zinc-finger</keyword>
<dbReference type="OrthoDB" id="2219495at2759"/>
<evidence type="ECO:0000256" key="2">
    <source>
        <dbReference type="SAM" id="MobiDB-lite"/>
    </source>
</evidence>
<dbReference type="AlphaFoldDB" id="A0A5C7IV40"/>
<dbReference type="InterPro" id="IPR025836">
    <property type="entry name" value="Zn_knuckle_CX2CX4HX4C"/>
</dbReference>
<organism evidence="4 5">
    <name type="scientific">Acer yangbiense</name>
    <dbReference type="NCBI Taxonomy" id="1000413"/>
    <lineage>
        <taxon>Eukaryota</taxon>
        <taxon>Viridiplantae</taxon>
        <taxon>Streptophyta</taxon>
        <taxon>Embryophyta</taxon>
        <taxon>Tracheophyta</taxon>
        <taxon>Spermatophyta</taxon>
        <taxon>Magnoliopsida</taxon>
        <taxon>eudicotyledons</taxon>
        <taxon>Gunneridae</taxon>
        <taxon>Pentapetalae</taxon>
        <taxon>rosids</taxon>
        <taxon>malvids</taxon>
        <taxon>Sapindales</taxon>
        <taxon>Sapindaceae</taxon>
        <taxon>Hippocastanoideae</taxon>
        <taxon>Acereae</taxon>
        <taxon>Acer</taxon>
    </lineage>
</organism>
<dbReference type="PANTHER" id="PTHR31286:SF167">
    <property type="entry name" value="OS09G0268800 PROTEIN"/>
    <property type="match status" value="1"/>
</dbReference>
<dbReference type="GO" id="GO:0008270">
    <property type="term" value="F:zinc ion binding"/>
    <property type="evidence" value="ECO:0007669"/>
    <property type="project" value="UniProtKB-KW"/>
</dbReference>
<dbReference type="InterPro" id="IPR040256">
    <property type="entry name" value="At4g02000-like"/>
</dbReference>
<name>A0A5C7IV40_9ROSI</name>
<evidence type="ECO:0000313" key="5">
    <source>
        <dbReference type="Proteomes" id="UP000323000"/>
    </source>
</evidence>
<protein>
    <recommendedName>
        <fullName evidence="3">CCHC-type domain-containing protein</fullName>
    </recommendedName>
</protein>
<proteinExistence type="predicted"/>
<keyword evidence="1" id="KW-0862">Zinc</keyword>
<reference evidence="5" key="1">
    <citation type="journal article" date="2019" name="Gigascience">
        <title>De novo genome assembly of the endangered Acer yangbiense, a plant species with extremely small populations endemic to Yunnan Province, China.</title>
        <authorList>
            <person name="Yang J."/>
            <person name="Wariss H.M."/>
            <person name="Tao L."/>
            <person name="Zhang R."/>
            <person name="Yun Q."/>
            <person name="Hollingsworth P."/>
            <person name="Dao Z."/>
            <person name="Luo G."/>
            <person name="Guo H."/>
            <person name="Ma Y."/>
            <person name="Sun W."/>
        </authorList>
    </citation>
    <scope>NUCLEOTIDE SEQUENCE [LARGE SCALE GENOMIC DNA]</scope>
    <source>
        <strain evidence="5">cv. Malutang</strain>
    </source>
</reference>
<dbReference type="Proteomes" id="UP000323000">
    <property type="component" value="Chromosome 1"/>
</dbReference>
<dbReference type="GO" id="GO:0003676">
    <property type="term" value="F:nucleic acid binding"/>
    <property type="evidence" value="ECO:0007669"/>
    <property type="project" value="InterPro"/>
</dbReference>
<dbReference type="InterPro" id="IPR001878">
    <property type="entry name" value="Znf_CCHC"/>
</dbReference>
<dbReference type="EMBL" id="VAHF01000001">
    <property type="protein sequence ID" value="TXG72948.1"/>
    <property type="molecule type" value="Genomic_DNA"/>
</dbReference>
<evidence type="ECO:0000313" key="4">
    <source>
        <dbReference type="EMBL" id="TXG72948.1"/>
    </source>
</evidence>
<evidence type="ECO:0000259" key="3">
    <source>
        <dbReference type="PROSITE" id="PS50158"/>
    </source>
</evidence>
<evidence type="ECO:0000256" key="1">
    <source>
        <dbReference type="PROSITE-ProRule" id="PRU00047"/>
    </source>
</evidence>
<feature type="region of interest" description="Disordered" evidence="2">
    <location>
        <begin position="212"/>
        <end position="234"/>
    </location>
</feature>
<dbReference type="PANTHER" id="PTHR31286">
    <property type="entry name" value="GLYCINE-RICH CELL WALL STRUCTURAL PROTEIN 1.8-LIKE"/>
    <property type="match status" value="1"/>
</dbReference>
<feature type="domain" description="CCHC-type" evidence="3">
    <location>
        <begin position="172"/>
        <end position="186"/>
    </location>
</feature>
<sequence length="234" mass="27236">MNADDVAKLCEALSLKEKEGPLMPLQTVMKEDGERRLALKLVGKIMANKMVNRDAFNGVIPKFWRTLEEFEIEVIEGNTFSFTFRNVEDRRHVFDGWTLEFRQSPIEWFLGNMIGEVREIDTDPSGECVGKFIRVRVVINVKQPLRRILRVDVMRDGKETTMLLHYERLLDRCFRCGRLDHVIRDCVVEADKKGPENYNLMYRSWLRAASPPKNFQARQKREGDSNGPANGRNM</sequence>
<keyword evidence="5" id="KW-1185">Reference proteome</keyword>
<gene>
    <name evidence="4" type="ORF">EZV62_001527</name>
</gene>